<dbReference type="Proteomes" id="UP001162131">
    <property type="component" value="Unassembled WGS sequence"/>
</dbReference>
<evidence type="ECO:0000256" key="12">
    <source>
        <dbReference type="ARBA" id="ARBA00024334"/>
    </source>
</evidence>
<feature type="domain" description="EF-hand" evidence="17">
    <location>
        <begin position="420"/>
        <end position="455"/>
    </location>
</feature>
<evidence type="ECO:0000256" key="10">
    <source>
        <dbReference type="ARBA" id="ARBA00022837"/>
    </source>
</evidence>
<keyword evidence="8" id="KW-0547">Nucleotide-binding</keyword>
<keyword evidence="9" id="KW-0418">Kinase</keyword>
<dbReference type="SMART" id="SM00054">
    <property type="entry name" value="EFh"/>
    <property type="match status" value="4"/>
</dbReference>
<comment type="similarity">
    <text evidence="12">Belongs to the protein kinase superfamily. Ser/Thr protein kinase family. CDPK subfamily.</text>
</comment>
<comment type="catalytic activity">
    <reaction evidence="14">
        <text>L-seryl-[protein] + ATP = O-phospho-L-seryl-[protein] + ADP + H(+)</text>
        <dbReference type="Rhea" id="RHEA:17989"/>
        <dbReference type="Rhea" id="RHEA-COMP:9863"/>
        <dbReference type="Rhea" id="RHEA-COMP:11604"/>
        <dbReference type="ChEBI" id="CHEBI:15378"/>
        <dbReference type="ChEBI" id="CHEBI:29999"/>
        <dbReference type="ChEBI" id="CHEBI:30616"/>
        <dbReference type="ChEBI" id="CHEBI:83421"/>
        <dbReference type="ChEBI" id="CHEBI:456216"/>
        <dbReference type="EC" id="2.7.11.1"/>
    </reaction>
</comment>
<comment type="subunit">
    <text evidence="2">Monomer.</text>
</comment>
<comment type="catalytic activity">
    <reaction evidence="13">
        <text>L-threonyl-[protein] + ATP = O-phospho-L-threonyl-[protein] + ADP + H(+)</text>
        <dbReference type="Rhea" id="RHEA:46608"/>
        <dbReference type="Rhea" id="RHEA-COMP:11060"/>
        <dbReference type="Rhea" id="RHEA-COMP:11605"/>
        <dbReference type="ChEBI" id="CHEBI:15378"/>
        <dbReference type="ChEBI" id="CHEBI:30013"/>
        <dbReference type="ChEBI" id="CHEBI:30616"/>
        <dbReference type="ChEBI" id="CHEBI:61977"/>
        <dbReference type="ChEBI" id="CHEBI:456216"/>
        <dbReference type="EC" id="2.7.11.1"/>
    </reaction>
</comment>
<keyword evidence="5" id="KW-0808">Transferase</keyword>
<dbReference type="PROSITE" id="PS00109">
    <property type="entry name" value="PROTEIN_KINASE_TYR"/>
    <property type="match status" value="1"/>
</dbReference>
<dbReference type="InterPro" id="IPR000719">
    <property type="entry name" value="Prot_kinase_dom"/>
</dbReference>
<feature type="domain" description="EF-hand" evidence="17">
    <location>
        <begin position="349"/>
        <end position="384"/>
    </location>
</feature>
<dbReference type="Pfam" id="PF13499">
    <property type="entry name" value="EF-hand_7"/>
    <property type="match status" value="2"/>
</dbReference>
<dbReference type="InterPro" id="IPR011992">
    <property type="entry name" value="EF-hand-dom_pair"/>
</dbReference>
<evidence type="ECO:0000256" key="5">
    <source>
        <dbReference type="ARBA" id="ARBA00022679"/>
    </source>
</evidence>
<accession>A0AAU9KH42</accession>
<keyword evidence="10" id="KW-0106">Calcium</keyword>
<evidence type="ECO:0000256" key="6">
    <source>
        <dbReference type="ARBA" id="ARBA00022723"/>
    </source>
</evidence>
<dbReference type="PROSITE" id="PS50011">
    <property type="entry name" value="PROTEIN_KINASE_DOM"/>
    <property type="match status" value="1"/>
</dbReference>
<evidence type="ECO:0000256" key="7">
    <source>
        <dbReference type="ARBA" id="ARBA00022737"/>
    </source>
</evidence>
<dbReference type="SUPFAM" id="SSF56112">
    <property type="entry name" value="Protein kinase-like (PK-like)"/>
    <property type="match status" value="1"/>
</dbReference>
<dbReference type="FunFam" id="1.10.238.10:FF:000001">
    <property type="entry name" value="Calmodulin 1"/>
    <property type="match status" value="1"/>
</dbReference>
<evidence type="ECO:0000256" key="9">
    <source>
        <dbReference type="ARBA" id="ARBA00022777"/>
    </source>
</evidence>
<feature type="domain" description="EF-hand" evidence="17">
    <location>
        <begin position="458"/>
        <end position="489"/>
    </location>
</feature>
<evidence type="ECO:0000256" key="4">
    <source>
        <dbReference type="ARBA" id="ARBA00022527"/>
    </source>
</evidence>
<dbReference type="InterPro" id="IPR008266">
    <property type="entry name" value="Tyr_kinase_AS"/>
</dbReference>
<dbReference type="EMBL" id="CAJZBQ010000054">
    <property type="protein sequence ID" value="CAG9332573.1"/>
    <property type="molecule type" value="Genomic_DNA"/>
</dbReference>
<comment type="cofactor">
    <cofactor evidence="1">
        <name>Mg(2+)</name>
        <dbReference type="ChEBI" id="CHEBI:18420"/>
    </cofactor>
</comment>
<evidence type="ECO:0000259" key="16">
    <source>
        <dbReference type="PROSITE" id="PS50011"/>
    </source>
</evidence>
<dbReference type="FunFam" id="1.10.510.10:FF:000571">
    <property type="entry name" value="Maternal embryonic leucine zipper kinase"/>
    <property type="match status" value="1"/>
</dbReference>
<organism evidence="18 19">
    <name type="scientific">Blepharisma stoltei</name>
    <dbReference type="NCBI Taxonomy" id="1481888"/>
    <lineage>
        <taxon>Eukaryota</taxon>
        <taxon>Sar</taxon>
        <taxon>Alveolata</taxon>
        <taxon>Ciliophora</taxon>
        <taxon>Postciliodesmatophora</taxon>
        <taxon>Heterotrichea</taxon>
        <taxon>Heterotrichida</taxon>
        <taxon>Blepharismidae</taxon>
        <taxon>Blepharisma</taxon>
    </lineage>
</organism>
<evidence type="ECO:0000259" key="17">
    <source>
        <dbReference type="PROSITE" id="PS50222"/>
    </source>
</evidence>
<keyword evidence="19" id="KW-1185">Reference proteome</keyword>
<evidence type="ECO:0000256" key="13">
    <source>
        <dbReference type="ARBA" id="ARBA00047899"/>
    </source>
</evidence>
<evidence type="ECO:0000256" key="2">
    <source>
        <dbReference type="ARBA" id="ARBA00011245"/>
    </source>
</evidence>
<keyword evidence="4" id="KW-0723">Serine/threonine-protein kinase</keyword>
<dbReference type="PROSITE" id="PS50222">
    <property type="entry name" value="EF_HAND_2"/>
    <property type="match status" value="3"/>
</dbReference>
<feature type="region of interest" description="Disordered" evidence="15">
    <location>
        <begin position="1"/>
        <end position="20"/>
    </location>
</feature>
<dbReference type="FunFam" id="3.30.200.20:FF:000315">
    <property type="entry name" value="Calcium-dependent protein kinase 3"/>
    <property type="match status" value="1"/>
</dbReference>
<keyword evidence="7" id="KW-0677">Repeat</keyword>
<dbReference type="InterPro" id="IPR011009">
    <property type="entry name" value="Kinase-like_dom_sf"/>
</dbReference>
<keyword evidence="11" id="KW-0067">ATP-binding</keyword>
<dbReference type="Gene3D" id="3.30.200.20">
    <property type="entry name" value="Phosphorylase Kinase, domain 1"/>
    <property type="match status" value="1"/>
</dbReference>
<dbReference type="Pfam" id="PF00069">
    <property type="entry name" value="Pkinase"/>
    <property type="match status" value="1"/>
</dbReference>
<dbReference type="GO" id="GO:0005524">
    <property type="term" value="F:ATP binding"/>
    <property type="evidence" value="ECO:0007669"/>
    <property type="project" value="UniProtKB-KW"/>
</dbReference>
<evidence type="ECO:0000313" key="18">
    <source>
        <dbReference type="EMBL" id="CAG9332573.1"/>
    </source>
</evidence>
<feature type="domain" description="Protein kinase" evidence="16">
    <location>
        <begin position="47"/>
        <end position="303"/>
    </location>
</feature>
<dbReference type="InterPro" id="IPR002048">
    <property type="entry name" value="EF_hand_dom"/>
</dbReference>
<name>A0AAU9KH42_9CILI</name>
<protein>
    <recommendedName>
        <fullName evidence="3">non-specific serine/threonine protein kinase</fullName>
        <ecNumber evidence="3">2.7.11.1</ecNumber>
    </recommendedName>
</protein>
<proteinExistence type="inferred from homology"/>
<evidence type="ECO:0000256" key="14">
    <source>
        <dbReference type="ARBA" id="ARBA00048679"/>
    </source>
</evidence>
<dbReference type="GO" id="GO:0005509">
    <property type="term" value="F:calcium ion binding"/>
    <property type="evidence" value="ECO:0007669"/>
    <property type="project" value="InterPro"/>
</dbReference>
<dbReference type="Gene3D" id="1.10.510.10">
    <property type="entry name" value="Transferase(Phosphotransferase) domain 1"/>
    <property type="match status" value="1"/>
</dbReference>
<evidence type="ECO:0000256" key="8">
    <source>
        <dbReference type="ARBA" id="ARBA00022741"/>
    </source>
</evidence>
<dbReference type="EC" id="2.7.11.1" evidence="3"/>
<evidence type="ECO:0000256" key="3">
    <source>
        <dbReference type="ARBA" id="ARBA00012513"/>
    </source>
</evidence>
<dbReference type="CDD" id="cd05117">
    <property type="entry name" value="STKc_CAMK"/>
    <property type="match status" value="1"/>
</dbReference>
<evidence type="ECO:0000256" key="1">
    <source>
        <dbReference type="ARBA" id="ARBA00001946"/>
    </source>
</evidence>
<evidence type="ECO:0000256" key="15">
    <source>
        <dbReference type="SAM" id="MobiDB-lite"/>
    </source>
</evidence>
<keyword evidence="6" id="KW-0479">Metal-binding</keyword>
<dbReference type="SUPFAM" id="SSF47473">
    <property type="entry name" value="EF-hand"/>
    <property type="match status" value="1"/>
</dbReference>
<dbReference type="PROSITE" id="PS00018">
    <property type="entry name" value="EF_HAND_1"/>
    <property type="match status" value="4"/>
</dbReference>
<dbReference type="AlphaFoldDB" id="A0AAU9KH42"/>
<evidence type="ECO:0000256" key="11">
    <source>
        <dbReference type="ARBA" id="ARBA00022840"/>
    </source>
</evidence>
<comment type="caution">
    <text evidence="18">The sequence shown here is derived from an EMBL/GenBank/DDBJ whole genome shotgun (WGS) entry which is preliminary data.</text>
</comment>
<sequence length="498" mass="57142">MGCCSSSNEEDVKKPENSRLRRKSKGEISIKAKDFVKFHEEKIIKNYELGKTLWDGGFYEVRLGTEKKTGAQRAVKSILLGTKDSHDIDKLLEEVEVLKKLDHPNIIKVYEVYHDQLYLHIVTELCLGGELFEKMGQMLYFSEIQAAKFMKEILSAVNHCHSVGVVHGDLRPENILFENDSPDAKLKLVGFKQSQFIKPNEKLTKFTGTSYFTAPEVISGSYDNKCDIWSLGILLYIMLSGLVPYKAKSERSLYEKIQEKPISFKDPAWDSISKEAKNLIKWMLNKKPLKRPSIDEILEHEWIKQKSQNATEDSPTISRSLINLAAFNISNKLQKATLTFIVSHLSTNAEIAQLRSIFQSLDENGDGKLSEEELKKGFKKVHQVIKMDLHELMAKCDLDNNGYIEYTEFLTAAMDWRKSLNKEKLYNVFKIYDNDNNGKISLDDLKESLGGNERNHYDFIKILKEADINGDGEIDFDEFAELMLNKLSEKEESEPNRI</sequence>
<dbReference type="Gene3D" id="1.10.238.10">
    <property type="entry name" value="EF-hand"/>
    <property type="match status" value="2"/>
</dbReference>
<gene>
    <name evidence="18" type="ORF">BSTOLATCC_MIC56017</name>
</gene>
<dbReference type="InterPro" id="IPR018247">
    <property type="entry name" value="EF_Hand_1_Ca_BS"/>
</dbReference>
<evidence type="ECO:0000313" key="19">
    <source>
        <dbReference type="Proteomes" id="UP001162131"/>
    </source>
</evidence>
<reference evidence="18" key="1">
    <citation type="submission" date="2021-09" db="EMBL/GenBank/DDBJ databases">
        <authorList>
            <consortium name="AG Swart"/>
            <person name="Singh M."/>
            <person name="Singh A."/>
            <person name="Seah K."/>
            <person name="Emmerich C."/>
        </authorList>
    </citation>
    <scope>NUCLEOTIDE SEQUENCE</scope>
    <source>
        <strain evidence="18">ATCC30299</strain>
    </source>
</reference>
<feature type="compositionally biased region" description="Basic and acidic residues" evidence="15">
    <location>
        <begin position="10"/>
        <end position="20"/>
    </location>
</feature>
<dbReference type="InterPro" id="IPR050205">
    <property type="entry name" value="CDPK_Ser/Thr_kinases"/>
</dbReference>
<dbReference type="PANTHER" id="PTHR24349">
    <property type="entry name" value="SERINE/THREONINE-PROTEIN KINASE"/>
    <property type="match status" value="1"/>
</dbReference>
<dbReference type="GO" id="GO:0004674">
    <property type="term" value="F:protein serine/threonine kinase activity"/>
    <property type="evidence" value="ECO:0007669"/>
    <property type="project" value="UniProtKB-KW"/>
</dbReference>